<dbReference type="EMBL" id="UINC01075739">
    <property type="protein sequence ID" value="SVC14219.1"/>
    <property type="molecule type" value="Genomic_DNA"/>
</dbReference>
<feature type="transmembrane region" description="Helical" evidence="1">
    <location>
        <begin position="65"/>
        <end position="83"/>
    </location>
</feature>
<keyword evidence="1" id="KW-0472">Membrane</keyword>
<accession>A0A382JR51</accession>
<evidence type="ECO:0000256" key="1">
    <source>
        <dbReference type="SAM" id="Phobius"/>
    </source>
</evidence>
<feature type="transmembrane region" description="Helical" evidence="1">
    <location>
        <begin position="12"/>
        <end position="30"/>
    </location>
</feature>
<dbReference type="AlphaFoldDB" id="A0A382JR51"/>
<feature type="non-terminal residue" evidence="2">
    <location>
        <position position="122"/>
    </location>
</feature>
<reference evidence="2" key="1">
    <citation type="submission" date="2018-05" db="EMBL/GenBank/DDBJ databases">
        <authorList>
            <person name="Lanie J.A."/>
            <person name="Ng W.-L."/>
            <person name="Kazmierczak K.M."/>
            <person name="Andrzejewski T.M."/>
            <person name="Davidsen T.M."/>
            <person name="Wayne K.J."/>
            <person name="Tettelin H."/>
            <person name="Glass J.I."/>
            <person name="Rusch D."/>
            <person name="Podicherti R."/>
            <person name="Tsui H.-C.T."/>
            <person name="Winkler M.E."/>
        </authorList>
    </citation>
    <scope>NUCLEOTIDE SEQUENCE</scope>
</reference>
<keyword evidence="1" id="KW-0812">Transmembrane</keyword>
<organism evidence="2">
    <name type="scientific">marine metagenome</name>
    <dbReference type="NCBI Taxonomy" id="408172"/>
    <lineage>
        <taxon>unclassified sequences</taxon>
        <taxon>metagenomes</taxon>
        <taxon>ecological metagenomes</taxon>
    </lineage>
</organism>
<sequence>MVQQVRRFLFRWLAFALSLFILVEVNYPQLSPQSQLSIFSMLGLILVFLKYPVHRKFSDSVFAQILDLIFAFFVIVSFGYIFIQTEPMFQGLWIDDQPLGNRAGAEQSIDYKIALIGVLLVL</sequence>
<feature type="transmembrane region" description="Helical" evidence="1">
    <location>
        <begin position="36"/>
        <end position="53"/>
    </location>
</feature>
<proteinExistence type="predicted"/>
<keyword evidence="1" id="KW-1133">Transmembrane helix</keyword>
<name>A0A382JR51_9ZZZZ</name>
<protein>
    <submittedName>
        <fullName evidence="2">Uncharacterized protein</fullName>
    </submittedName>
</protein>
<evidence type="ECO:0000313" key="2">
    <source>
        <dbReference type="EMBL" id="SVC14219.1"/>
    </source>
</evidence>
<gene>
    <name evidence="2" type="ORF">METZ01_LOCUS267073</name>
</gene>